<reference evidence="2 3" key="1">
    <citation type="submission" date="2016-10" db="EMBL/GenBank/DDBJ databases">
        <title>Paenibacillus species isolates.</title>
        <authorList>
            <person name="Beno S.M."/>
        </authorList>
    </citation>
    <scope>NUCLEOTIDE SEQUENCE [LARGE SCALE GENOMIC DNA]</scope>
    <source>
        <strain evidence="2 3">FSL R5-0923</strain>
    </source>
</reference>
<comment type="caution">
    <text evidence="2">The sequence shown here is derived from an EMBL/GenBank/DDBJ whole genome shotgun (WGS) entry which is preliminary data.</text>
</comment>
<evidence type="ECO:0000256" key="1">
    <source>
        <dbReference type="SAM" id="MobiDB-lite"/>
    </source>
</evidence>
<name>A0ABX3HV97_9BACL</name>
<proteinExistence type="predicted"/>
<evidence type="ECO:0008006" key="4">
    <source>
        <dbReference type="Google" id="ProtNLM"/>
    </source>
</evidence>
<evidence type="ECO:0000313" key="3">
    <source>
        <dbReference type="Proteomes" id="UP000187313"/>
    </source>
</evidence>
<dbReference type="Proteomes" id="UP000187313">
    <property type="component" value="Unassembled WGS sequence"/>
</dbReference>
<gene>
    <name evidence="2" type="ORF">BSK51_04315</name>
</gene>
<dbReference type="EMBL" id="MPTD01000002">
    <property type="protein sequence ID" value="OMD55284.1"/>
    <property type="molecule type" value="Genomic_DNA"/>
</dbReference>
<feature type="region of interest" description="Disordered" evidence="1">
    <location>
        <begin position="135"/>
        <end position="154"/>
    </location>
</feature>
<sequence>MDGWIKLHRKIRENPVFNDMNLFRLWMICLTEATHKERDQMIGKQIVKLFPGEFVTGRFDLAEMYNRGLKKKEQKPPTTIWRWLENLEKHEFVVIKSNNKFSVVAVVKWLEYQTDGQQNGQQVVNNWSTDGQQVVTNKNDKNDKKVKSNSPKQVYDEDSLPFRTANYLYTNILKHKPDLKQPNLQTWANDMRKLIDIDNREPAEIGRVIEWATKDSFWQSNILSASKLREKWDTLTAQMKNKTVSMFPTQYQSKADKDAQQREELKREIVGGMTLEDIGKARSIIDITPNQNSLPQFQPRQ</sequence>
<keyword evidence="3" id="KW-1185">Reference proteome</keyword>
<protein>
    <recommendedName>
        <fullName evidence="4">Replication protein</fullName>
    </recommendedName>
</protein>
<organism evidence="2 3">
    <name type="scientific">Paenibacillus odorifer</name>
    <dbReference type="NCBI Taxonomy" id="189426"/>
    <lineage>
        <taxon>Bacteria</taxon>
        <taxon>Bacillati</taxon>
        <taxon>Bacillota</taxon>
        <taxon>Bacilli</taxon>
        <taxon>Bacillales</taxon>
        <taxon>Paenibacillaceae</taxon>
        <taxon>Paenibacillus</taxon>
    </lineage>
</organism>
<dbReference type="RefSeq" id="WP_076298326.1">
    <property type="nucleotide sequence ID" value="NZ_MPTD01000002.1"/>
</dbReference>
<evidence type="ECO:0000313" key="2">
    <source>
        <dbReference type="EMBL" id="OMD55284.1"/>
    </source>
</evidence>
<accession>A0ABX3HV97</accession>